<feature type="non-terminal residue" evidence="2">
    <location>
        <position position="42"/>
    </location>
</feature>
<evidence type="ECO:0000313" key="2">
    <source>
        <dbReference type="EMBL" id="CAG8779667.1"/>
    </source>
</evidence>
<protein>
    <submittedName>
        <fullName evidence="2">19887_t:CDS:1</fullName>
    </submittedName>
</protein>
<organism evidence="2 3">
    <name type="scientific">Dentiscutata erythropus</name>
    <dbReference type="NCBI Taxonomy" id="1348616"/>
    <lineage>
        <taxon>Eukaryota</taxon>
        <taxon>Fungi</taxon>
        <taxon>Fungi incertae sedis</taxon>
        <taxon>Mucoromycota</taxon>
        <taxon>Glomeromycotina</taxon>
        <taxon>Glomeromycetes</taxon>
        <taxon>Diversisporales</taxon>
        <taxon>Gigasporaceae</taxon>
        <taxon>Dentiscutata</taxon>
    </lineage>
</organism>
<evidence type="ECO:0000256" key="1">
    <source>
        <dbReference type="SAM" id="Phobius"/>
    </source>
</evidence>
<evidence type="ECO:0000313" key="3">
    <source>
        <dbReference type="Proteomes" id="UP000789405"/>
    </source>
</evidence>
<feature type="transmembrane region" description="Helical" evidence="1">
    <location>
        <begin position="6"/>
        <end position="26"/>
    </location>
</feature>
<name>A0A9N9JFF8_9GLOM</name>
<keyword evidence="3" id="KW-1185">Reference proteome</keyword>
<sequence length="42" mass="4362">DVQTLSMLIIVGLLILLGSIALLIGLNITCSCSSILNFQNGS</sequence>
<keyword evidence="1" id="KW-0472">Membrane</keyword>
<keyword evidence="1" id="KW-0812">Transmembrane</keyword>
<comment type="caution">
    <text evidence="2">The sequence shown here is derived from an EMBL/GenBank/DDBJ whole genome shotgun (WGS) entry which is preliminary data.</text>
</comment>
<gene>
    <name evidence="2" type="ORF">DERYTH_LOCUS19494</name>
</gene>
<reference evidence="2" key="1">
    <citation type="submission" date="2021-06" db="EMBL/GenBank/DDBJ databases">
        <authorList>
            <person name="Kallberg Y."/>
            <person name="Tangrot J."/>
            <person name="Rosling A."/>
        </authorList>
    </citation>
    <scope>NUCLEOTIDE SEQUENCE</scope>
    <source>
        <strain evidence="2">MA453B</strain>
    </source>
</reference>
<keyword evidence="1" id="KW-1133">Transmembrane helix</keyword>
<dbReference type="AlphaFoldDB" id="A0A9N9JFF8"/>
<proteinExistence type="predicted"/>
<dbReference type="Proteomes" id="UP000789405">
    <property type="component" value="Unassembled WGS sequence"/>
</dbReference>
<accession>A0A9N9JFF8</accession>
<dbReference type="EMBL" id="CAJVPY010021467">
    <property type="protein sequence ID" value="CAG8779667.1"/>
    <property type="molecule type" value="Genomic_DNA"/>
</dbReference>